<dbReference type="EMBL" id="CAJNDS010002535">
    <property type="protein sequence ID" value="CAE7515752.1"/>
    <property type="molecule type" value="Genomic_DNA"/>
</dbReference>
<keyword evidence="3" id="KW-1185">Reference proteome</keyword>
<accession>A0A812T9X5</accession>
<gene>
    <name evidence="2" type="ORF">SNAT2548_LOCUS28868</name>
</gene>
<dbReference type="AlphaFoldDB" id="A0A812T9X5"/>
<reference evidence="2" key="1">
    <citation type="submission" date="2021-02" db="EMBL/GenBank/DDBJ databases">
        <authorList>
            <person name="Dougan E. K."/>
            <person name="Rhodes N."/>
            <person name="Thang M."/>
            <person name="Chan C."/>
        </authorList>
    </citation>
    <scope>NUCLEOTIDE SEQUENCE</scope>
</reference>
<organism evidence="2 3">
    <name type="scientific">Symbiodinium natans</name>
    <dbReference type="NCBI Taxonomy" id="878477"/>
    <lineage>
        <taxon>Eukaryota</taxon>
        <taxon>Sar</taxon>
        <taxon>Alveolata</taxon>
        <taxon>Dinophyceae</taxon>
        <taxon>Suessiales</taxon>
        <taxon>Symbiodiniaceae</taxon>
        <taxon>Symbiodinium</taxon>
    </lineage>
</organism>
<proteinExistence type="predicted"/>
<protein>
    <submittedName>
        <fullName evidence="2">Uncharacterized protein</fullName>
    </submittedName>
</protein>
<sequence>MREMEKTPETLSQVNQVLKQMVRVLTLHEDFLNVVLQERELMMFITHSQGGILPLLLKTSENWHKKEEELSKRLPLRVAMLTTILTAKPVSTNQILLLIKELLNLILNVQEDVVLRFAAKRNIAKMPQPTLLDKPVVPWQLTLGCRSADGRRATEIFRYLARSAVWQLIMGRLRPANQQRQPPLQDVQKLVGMGPTDRSHKEAGTSSLQAIPSLGEPSMKAMLGA</sequence>
<dbReference type="Proteomes" id="UP000604046">
    <property type="component" value="Unassembled WGS sequence"/>
</dbReference>
<evidence type="ECO:0000313" key="2">
    <source>
        <dbReference type="EMBL" id="CAE7515752.1"/>
    </source>
</evidence>
<evidence type="ECO:0000256" key="1">
    <source>
        <dbReference type="SAM" id="MobiDB-lite"/>
    </source>
</evidence>
<evidence type="ECO:0000313" key="3">
    <source>
        <dbReference type="Proteomes" id="UP000604046"/>
    </source>
</evidence>
<comment type="caution">
    <text evidence="2">The sequence shown here is derived from an EMBL/GenBank/DDBJ whole genome shotgun (WGS) entry which is preliminary data.</text>
</comment>
<name>A0A812T9X5_9DINO</name>
<feature type="region of interest" description="Disordered" evidence="1">
    <location>
        <begin position="190"/>
        <end position="212"/>
    </location>
</feature>